<gene>
    <name evidence="2" type="ORF">AZE42_09419</name>
</gene>
<feature type="region of interest" description="Disordered" evidence="1">
    <location>
        <begin position="42"/>
        <end position="65"/>
    </location>
</feature>
<dbReference type="AlphaFoldDB" id="A0A1J8Q2R8"/>
<reference evidence="2 3" key="1">
    <citation type="submission" date="2016-03" db="EMBL/GenBank/DDBJ databases">
        <title>Comparative genomics of the ectomycorrhizal sister species Rhizopogon vinicolor and Rhizopogon vesiculosus (Basidiomycota: Boletales) reveals a divergence of the mating type B locus.</title>
        <authorList>
            <person name="Mujic A.B."/>
            <person name="Kuo A."/>
            <person name="Tritt A."/>
            <person name="Lipzen A."/>
            <person name="Chen C."/>
            <person name="Johnson J."/>
            <person name="Sharma A."/>
            <person name="Barry K."/>
            <person name="Grigoriev I.V."/>
            <person name="Spatafora J.W."/>
        </authorList>
    </citation>
    <scope>NUCLEOTIDE SEQUENCE [LARGE SCALE GENOMIC DNA]</scope>
    <source>
        <strain evidence="2 3">AM-OR11-056</strain>
    </source>
</reference>
<name>A0A1J8Q2R8_9AGAM</name>
<dbReference type="Proteomes" id="UP000183567">
    <property type="component" value="Unassembled WGS sequence"/>
</dbReference>
<evidence type="ECO:0000256" key="1">
    <source>
        <dbReference type="SAM" id="MobiDB-lite"/>
    </source>
</evidence>
<comment type="caution">
    <text evidence="2">The sequence shown here is derived from an EMBL/GenBank/DDBJ whole genome shotgun (WGS) entry which is preliminary data.</text>
</comment>
<dbReference type="EMBL" id="LVVM01006630">
    <property type="protein sequence ID" value="OJA07536.1"/>
    <property type="molecule type" value="Genomic_DNA"/>
</dbReference>
<proteinExistence type="predicted"/>
<organism evidence="2 3">
    <name type="scientific">Rhizopogon vesiculosus</name>
    <dbReference type="NCBI Taxonomy" id="180088"/>
    <lineage>
        <taxon>Eukaryota</taxon>
        <taxon>Fungi</taxon>
        <taxon>Dikarya</taxon>
        <taxon>Basidiomycota</taxon>
        <taxon>Agaricomycotina</taxon>
        <taxon>Agaricomycetes</taxon>
        <taxon>Agaricomycetidae</taxon>
        <taxon>Boletales</taxon>
        <taxon>Suillineae</taxon>
        <taxon>Rhizopogonaceae</taxon>
        <taxon>Rhizopogon</taxon>
    </lineage>
</organism>
<dbReference type="OrthoDB" id="2646521at2759"/>
<sequence>MMISPYDCRYKSHERKLLPQRPVTHYTYTHNTDMPPLSAKAWEKKHTRKRKNGTILRRNPGRGDGSAWKSRGFICTAAVEDDSFEDTHDAEDYNIPEAFSPASRYTTMFSIFDDARILICERQRKAKSRLGDFEVLESNQKVIPIEDDYNDTDVDEWEKLEVEHIPGQQRRTYCEVLQKIDEG</sequence>
<evidence type="ECO:0000313" key="3">
    <source>
        <dbReference type="Proteomes" id="UP000183567"/>
    </source>
</evidence>
<accession>A0A1J8Q2R8</accession>
<dbReference type="STRING" id="180088.A0A1J8Q2R8"/>
<evidence type="ECO:0000313" key="2">
    <source>
        <dbReference type="EMBL" id="OJA07536.1"/>
    </source>
</evidence>
<feature type="compositionally biased region" description="Basic residues" evidence="1">
    <location>
        <begin position="43"/>
        <end position="52"/>
    </location>
</feature>
<keyword evidence="3" id="KW-1185">Reference proteome</keyword>
<protein>
    <submittedName>
        <fullName evidence="2">Uncharacterized protein</fullName>
    </submittedName>
</protein>